<organism evidence="5 6">
    <name type="scientific">Gluconacetobacter entanii</name>
    <dbReference type="NCBI Taxonomy" id="108528"/>
    <lineage>
        <taxon>Bacteria</taxon>
        <taxon>Pseudomonadati</taxon>
        <taxon>Pseudomonadota</taxon>
        <taxon>Alphaproteobacteria</taxon>
        <taxon>Acetobacterales</taxon>
        <taxon>Acetobacteraceae</taxon>
        <taxon>Gluconacetobacter</taxon>
    </lineage>
</organism>
<dbReference type="Pfam" id="PF02630">
    <property type="entry name" value="SCO1-SenC"/>
    <property type="match status" value="1"/>
</dbReference>
<protein>
    <submittedName>
        <fullName evidence="5">Electron transporter SenC</fullName>
    </submittedName>
</protein>
<comment type="similarity">
    <text evidence="1">Belongs to the SCO1/2 family.</text>
</comment>
<evidence type="ECO:0000313" key="5">
    <source>
        <dbReference type="EMBL" id="PYD62789.1"/>
    </source>
</evidence>
<dbReference type="InterPro" id="IPR003782">
    <property type="entry name" value="SCO1/SenC"/>
</dbReference>
<dbReference type="Proteomes" id="UP000248301">
    <property type="component" value="Unassembled WGS sequence"/>
</dbReference>
<dbReference type="OrthoDB" id="9790194at2"/>
<dbReference type="CDD" id="cd02968">
    <property type="entry name" value="SCO"/>
    <property type="match status" value="1"/>
</dbReference>
<dbReference type="InterPro" id="IPR036249">
    <property type="entry name" value="Thioredoxin-like_sf"/>
</dbReference>
<feature type="disulfide bond" description="Redox-active" evidence="3">
    <location>
        <begin position="79"/>
        <end position="84"/>
    </location>
</feature>
<dbReference type="AlphaFoldDB" id="A0A318PR74"/>
<keyword evidence="4" id="KW-0472">Membrane</keyword>
<keyword evidence="2" id="KW-0186">Copper</keyword>
<feature type="transmembrane region" description="Helical" evidence="4">
    <location>
        <begin position="9"/>
        <end position="29"/>
    </location>
</feature>
<evidence type="ECO:0000256" key="3">
    <source>
        <dbReference type="PIRSR" id="PIRSR603782-2"/>
    </source>
</evidence>
<keyword evidence="3" id="KW-1015">Disulfide bond</keyword>
<dbReference type="EMBL" id="NKUF01000023">
    <property type="protein sequence ID" value="PYD62789.1"/>
    <property type="molecule type" value="Genomic_DNA"/>
</dbReference>
<comment type="caution">
    <text evidence="5">The sequence shown here is derived from an EMBL/GenBank/DDBJ whole genome shotgun (WGS) entry which is preliminary data.</text>
</comment>
<keyword evidence="4" id="KW-0812">Transmembrane</keyword>
<feature type="binding site" evidence="2">
    <location>
        <position position="79"/>
    </location>
    <ligand>
        <name>Cu cation</name>
        <dbReference type="ChEBI" id="CHEBI:23378"/>
    </ligand>
</feature>
<proteinExistence type="inferred from homology"/>
<dbReference type="PANTHER" id="PTHR12151:SF25">
    <property type="entry name" value="LINALOOL DEHYDRATASE_ISOMERASE DOMAIN-CONTAINING PROTEIN"/>
    <property type="match status" value="1"/>
</dbReference>
<keyword evidence="4" id="KW-1133">Transmembrane helix</keyword>
<dbReference type="PANTHER" id="PTHR12151">
    <property type="entry name" value="ELECTRON TRANSPORT PROTIN SCO1/SENC FAMILY MEMBER"/>
    <property type="match status" value="1"/>
</dbReference>
<evidence type="ECO:0000256" key="1">
    <source>
        <dbReference type="ARBA" id="ARBA00010996"/>
    </source>
</evidence>
<sequence length="207" mass="22900">MMLSKRDRFILIVTVVILTVSTLVGYVGYRIFDRMAPPLTTYGNEVGGSFRLVNGADGSVLDSDFRGRWMLVYFGSTHCPDTQCGATMAAMAKAMDILGPAKARYVAPIFISLDPMRDTSDVLRTYTLRFGPRLFSMTGSPKMIEAVAREYHAPYVRQPLEGGDYMMEPASQIVIMSPTERYSGTIPTTATGQEIADRIEQLMAAQK</sequence>
<keyword evidence="2" id="KW-0479">Metal-binding</keyword>
<reference evidence="5 6" key="1">
    <citation type="submission" date="2017-07" db="EMBL/GenBank/DDBJ databases">
        <title>A draft genome sequence of Gluconacetobacter entanii LTH 4560.</title>
        <authorList>
            <person name="Skraban J."/>
            <person name="Cleenwerck I."/>
            <person name="Vandamme P."/>
            <person name="Trcek J."/>
        </authorList>
    </citation>
    <scope>NUCLEOTIDE SEQUENCE [LARGE SCALE GENOMIC DNA]</scope>
    <source>
        <strain evidence="5 6">LTH 4560</strain>
    </source>
</reference>
<feature type="binding site" evidence="2">
    <location>
        <position position="84"/>
    </location>
    <ligand>
        <name>Cu cation</name>
        <dbReference type="ChEBI" id="CHEBI:23378"/>
    </ligand>
</feature>
<evidence type="ECO:0000256" key="4">
    <source>
        <dbReference type="SAM" id="Phobius"/>
    </source>
</evidence>
<dbReference type="GO" id="GO:0046872">
    <property type="term" value="F:metal ion binding"/>
    <property type="evidence" value="ECO:0007669"/>
    <property type="project" value="UniProtKB-KW"/>
</dbReference>
<dbReference type="SUPFAM" id="SSF52833">
    <property type="entry name" value="Thioredoxin-like"/>
    <property type="match status" value="1"/>
</dbReference>
<gene>
    <name evidence="5" type="ORF">CFR72_10560</name>
</gene>
<dbReference type="Gene3D" id="3.40.30.10">
    <property type="entry name" value="Glutaredoxin"/>
    <property type="match status" value="1"/>
</dbReference>
<accession>A0A318PR74</accession>
<evidence type="ECO:0000313" key="6">
    <source>
        <dbReference type="Proteomes" id="UP000248301"/>
    </source>
</evidence>
<evidence type="ECO:0000256" key="2">
    <source>
        <dbReference type="PIRSR" id="PIRSR603782-1"/>
    </source>
</evidence>
<name>A0A318PR74_9PROT</name>